<gene>
    <name evidence="1" type="ORF">GQ651_05370</name>
</gene>
<dbReference type="AlphaFoldDB" id="A0A7C9MC28"/>
<reference evidence="1 2" key="2">
    <citation type="submission" date="2020-03" db="EMBL/GenBank/DDBJ databases">
        <title>Kangsaoukella pontilimi gen. nov., sp. nov., a new member of the family Rhodobacteraceae isolated from a tidal mudflat.</title>
        <authorList>
            <person name="Kim I.S."/>
        </authorList>
    </citation>
    <scope>NUCLEOTIDE SEQUENCE [LARGE SCALE GENOMIC DNA]</scope>
    <source>
        <strain evidence="1 2">GH1-50</strain>
    </source>
</reference>
<evidence type="ECO:0000313" key="1">
    <source>
        <dbReference type="EMBL" id="MXQ07271.1"/>
    </source>
</evidence>
<comment type="caution">
    <text evidence="1">The sequence shown here is derived from an EMBL/GenBank/DDBJ whole genome shotgun (WGS) entry which is preliminary data.</text>
</comment>
<dbReference type="Pfam" id="PF20083">
    <property type="entry name" value="DUF6477"/>
    <property type="match status" value="1"/>
</dbReference>
<evidence type="ECO:0000313" key="2">
    <source>
        <dbReference type="Proteomes" id="UP000480350"/>
    </source>
</evidence>
<accession>A0A7C9MC28</accession>
<protein>
    <submittedName>
        <fullName evidence="1">Uncharacterized protein</fullName>
    </submittedName>
</protein>
<reference evidence="1 2" key="1">
    <citation type="submission" date="2019-12" db="EMBL/GenBank/DDBJ databases">
        <authorList>
            <person name="Lee S.D."/>
        </authorList>
    </citation>
    <scope>NUCLEOTIDE SEQUENCE [LARGE SCALE GENOMIC DNA]</scope>
    <source>
        <strain evidence="1 2">GH1-50</strain>
    </source>
</reference>
<dbReference type="RefSeq" id="WP_160763151.1">
    <property type="nucleotide sequence ID" value="NZ_WUPT01000001.1"/>
</dbReference>
<dbReference type="InterPro" id="IPR045516">
    <property type="entry name" value="DUF6477"/>
</dbReference>
<name>A0A7C9MC28_9RHOB</name>
<keyword evidence="2" id="KW-1185">Reference proteome</keyword>
<dbReference type="Proteomes" id="UP000480350">
    <property type="component" value="Unassembled WGS sequence"/>
</dbReference>
<organism evidence="1 2">
    <name type="scientific">Kangsaoukella pontilimi</name>
    <dbReference type="NCBI Taxonomy" id="2691042"/>
    <lineage>
        <taxon>Bacteria</taxon>
        <taxon>Pseudomonadati</taxon>
        <taxon>Pseudomonadota</taxon>
        <taxon>Alphaproteobacteria</taxon>
        <taxon>Rhodobacterales</taxon>
        <taxon>Paracoccaceae</taxon>
        <taxon>Kangsaoukella</taxon>
    </lineage>
</organism>
<dbReference type="EMBL" id="WUPT01000001">
    <property type="protein sequence ID" value="MXQ07271.1"/>
    <property type="molecule type" value="Genomic_DNA"/>
</dbReference>
<sequence length="91" mass="10006">MPNRLAALRRPRLLVRAARHGTTDYDRARALPRLLDMPGQTTPEHALSALIAAEAEVEDRRKGALATYSVARHIELLAALMVEARLIAGRA</sequence>
<proteinExistence type="predicted"/>